<dbReference type="KEGG" id="bvi:Bcep1808_3933"/>
<dbReference type="AlphaFoldDB" id="A4JKW1"/>
<dbReference type="Proteomes" id="UP000002287">
    <property type="component" value="Chromosome 2"/>
</dbReference>
<name>A4JKW1_BURVG</name>
<dbReference type="eggNOG" id="ENOG50316JP">
    <property type="taxonomic scope" value="Bacteria"/>
</dbReference>
<sequence>MPPARAMTLILPVSTSDGVSARSPSPACRSAVAFTSPRARVQLPVTLSAHAAPLAALLHSPLGMYVVGATAGRDAIRVQLEIAPEDLDFTLHMLMAQQTDAIIGPLVRPVDRVGRPDRTEQALPPRER</sequence>
<proteinExistence type="predicted"/>
<evidence type="ECO:0000313" key="2">
    <source>
        <dbReference type="Proteomes" id="UP000002287"/>
    </source>
</evidence>
<dbReference type="EMBL" id="CP000615">
    <property type="protein sequence ID" value="ABO56914.1"/>
    <property type="molecule type" value="Genomic_DNA"/>
</dbReference>
<reference evidence="2" key="1">
    <citation type="submission" date="2007-03" db="EMBL/GenBank/DDBJ databases">
        <title>Complete sequence of chromosome 2 of Burkholderia vietnamiensis G4.</title>
        <authorList>
            <consortium name="US DOE Joint Genome Institute"/>
            <person name="Copeland A."/>
            <person name="Lucas S."/>
            <person name="Lapidus A."/>
            <person name="Barry K."/>
            <person name="Detter J.C."/>
            <person name="Glavina del Rio T."/>
            <person name="Hammon N."/>
            <person name="Israni S."/>
            <person name="Dalin E."/>
            <person name="Tice H."/>
            <person name="Pitluck S."/>
            <person name="Chain P."/>
            <person name="Malfatti S."/>
            <person name="Shin M."/>
            <person name="Vergez L."/>
            <person name="Schmutz J."/>
            <person name="Larimer F."/>
            <person name="Land M."/>
            <person name="Hauser L."/>
            <person name="Kyrpides N."/>
            <person name="Tiedje J."/>
            <person name="Richardson P."/>
        </authorList>
    </citation>
    <scope>NUCLEOTIDE SEQUENCE [LARGE SCALE GENOMIC DNA]</scope>
    <source>
        <strain evidence="2">G4 / LMG 22486</strain>
    </source>
</reference>
<organism evidence="1 2">
    <name type="scientific">Burkholderia vietnamiensis (strain G4 / LMG 22486)</name>
    <name type="common">Burkholderia cepacia (strain R1808)</name>
    <dbReference type="NCBI Taxonomy" id="269482"/>
    <lineage>
        <taxon>Bacteria</taxon>
        <taxon>Pseudomonadati</taxon>
        <taxon>Pseudomonadota</taxon>
        <taxon>Betaproteobacteria</taxon>
        <taxon>Burkholderiales</taxon>
        <taxon>Burkholderiaceae</taxon>
        <taxon>Burkholderia</taxon>
        <taxon>Burkholderia cepacia complex</taxon>
    </lineage>
</organism>
<dbReference type="HOGENOM" id="CLU_168811_0_0_4"/>
<protein>
    <submittedName>
        <fullName evidence="1">Uncharacterized protein</fullName>
    </submittedName>
</protein>
<evidence type="ECO:0000313" key="1">
    <source>
        <dbReference type="EMBL" id="ABO56914.1"/>
    </source>
</evidence>
<accession>A4JKW1</accession>
<gene>
    <name evidence="1" type="ordered locus">Bcep1808_3933</name>
</gene>